<reference evidence="4" key="2">
    <citation type="submission" date="2019-07" db="EMBL/GenBank/DDBJ databases">
        <authorList>
            <person name="Yang Y."/>
            <person name="Bocs S."/>
            <person name="Baudouin L."/>
        </authorList>
    </citation>
    <scope>NUCLEOTIDE SEQUENCE</scope>
    <source>
        <tissue evidence="4">Spear leaf of Hainan Tall coconut</tissue>
    </source>
</reference>
<dbReference type="Gene3D" id="1.10.150.50">
    <property type="entry name" value="Transcription Factor, Ets-1"/>
    <property type="match status" value="1"/>
</dbReference>
<evidence type="ECO:0000313" key="5">
    <source>
        <dbReference type="Proteomes" id="UP000797356"/>
    </source>
</evidence>
<comment type="caution">
    <text evidence="4">The sequence shown here is derived from an EMBL/GenBank/DDBJ whole genome shotgun (WGS) entry which is preliminary data.</text>
</comment>
<accession>A0A8K0IMY5</accession>
<dbReference type="AlphaFoldDB" id="A0A8K0IMY5"/>
<gene>
    <name evidence="4" type="ORF">COCNU_11G002640</name>
</gene>
<dbReference type="OrthoDB" id="76949at2759"/>
<dbReference type="SUPFAM" id="SSF47769">
    <property type="entry name" value="SAM/Pointed domain"/>
    <property type="match status" value="1"/>
</dbReference>
<reference evidence="4" key="1">
    <citation type="journal article" date="2017" name="Gigascience">
        <title>The genome draft of coconut (Cocos nucifera).</title>
        <authorList>
            <person name="Xiao Y."/>
            <person name="Xu P."/>
            <person name="Fan H."/>
            <person name="Baudouin L."/>
            <person name="Xia W."/>
            <person name="Bocs S."/>
            <person name="Xu J."/>
            <person name="Li Q."/>
            <person name="Guo A."/>
            <person name="Zhou L."/>
            <person name="Li J."/>
            <person name="Wu Y."/>
            <person name="Ma Z."/>
            <person name="Armero A."/>
            <person name="Issali A.E."/>
            <person name="Liu N."/>
            <person name="Peng M."/>
            <person name="Yang Y."/>
        </authorList>
    </citation>
    <scope>NUCLEOTIDE SEQUENCE</scope>
    <source>
        <tissue evidence="4">Spear leaf of Hainan Tall coconut</tissue>
    </source>
</reference>
<organism evidence="4 5">
    <name type="scientific">Cocos nucifera</name>
    <name type="common">Coconut palm</name>
    <dbReference type="NCBI Taxonomy" id="13894"/>
    <lineage>
        <taxon>Eukaryota</taxon>
        <taxon>Viridiplantae</taxon>
        <taxon>Streptophyta</taxon>
        <taxon>Embryophyta</taxon>
        <taxon>Tracheophyta</taxon>
        <taxon>Spermatophyta</taxon>
        <taxon>Magnoliopsida</taxon>
        <taxon>Liliopsida</taxon>
        <taxon>Arecaceae</taxon>
        <taxon>Arecoideae</taxon>
        <taxon>Cocoseae</taxon>
        <taxon>Attaleinae</taxon>
        <taxon>Cocos</taxon>
    </lineage>
</organism>
<feature type="compositionally biased region" description="Low complexity" evidence="2">
    <location>
        <begin position="128"/>
        <end position="137"/>
    </location>
</feature>
<evidence type="ECO:0000313" key="4">
    <source>
        <dbReference type="EMBL" id="KAG1363437.1"/>
    </source>
</evidence>
<dbReference type="PANTHER" id="PTHR10627:SF74">
    <property type="entry name" value="OS08G0526500 PROTEIN"/>
    <property type="match status" value="1"/>
</dbReference>
<dbReference type="PANTHER" id="PTHR10627">
    <property type="entry name" value="SCP160"/>
    <property type="match status" value="1"/>
</dbReference>
<dbReference type="InterPro" id="IPR013761">
    <property type="entry name" value="SAM/pointed_sf"/>
</dbReference>
<feature type="compositionally biased region" description="Basic and acidic residues" evidence="2">
    <location>
        <begin position="1"/>
        <end position="15"/>
    </location>
</feature>
<feature type="compositionally biased region" description="Polar residues" evidence="2">
    <location>
        <begin position="90"/>
        <end position="100"/>
    </location>
</feature>
<evidence type="ECO:0000256" key="2">
    <source>
        <dbReference type="SAM" id="MobiDB-lite"/>
    </source>
</evidence>
<proteinExistence type="predicted"/>
<keyword evidence="1" id="KW-0677">Repeat</keyword>
<keyword evidence="5" id="KW-1185">Reference proteome</keyword>
<dbReference type="EMBL" id="CM017882">
    <property type="protein sequence ID" value="KAG1363437.1"/>
    <property type="molecule type" value="Genomic_DNA"/>
</dbReference>
<protein>
    <recommendedName>
        <fullName evidence="3">SAM domain-containing protein</fullName>
    </recommendedName>
</protein>
<dbReference type="Pfam" id="PF00536">
    <property type="entry name" value="SAM_1"/>
    <property type="match status" value="1"/>
</dbReference>
<feature type="domain" description="SAM" evidence="3">
    <location>
        <begin position="222"/>
        <end position="266"/>
    </location>
</feature>
<evidence type="ECO:0000259" key="3">
    <source>
        <dbReference type="PROSITE" id="PS50105"/>
    </source>
</evidence>
<feature type="compositionally biased region" description="Basic and acidic residues" evidence="2">
    <location>
        <begin position="38"/>
        <end position="49"/>
    </location>
</feature>
<name>A0A8K0IMY5_COCNU</name>
<feature type="region of interest" description="Disordered" evidence="2">
    <location>
        <begin position="1"/>
        <end position="57"/>
    </location>
</feature>
<feature type="region of interest" description="Disordered" evidence="2">
    <location>
        <begin position="87"/>
        <end position="106"/>
    </location>
</feature>
<dbReference type="InterPro" id="IPR001660">
    <property type="entry name" value="SAM"/>
</dbReference>
<evidence type="ECO:0000256" key="1">
    <source>
        <dbReference type="ARBA" id="ARBA00022737"/>
    </source>
</evidence>
<dbReference type="Proteomes" id="UP000797356">
    <property type="component" value="Chromosome 11"/>
</dbReference>
<feature type="region of interest" description="Disordered" evidence="2">
    <location>
        <begin position="117"/>
        <end position="141"/>
    </location>
</feature>
<sequence>MYADREAAGRKRSIMERLNGGLADDVGRTRSATGKRQRQTDEKWKHDLYNDDEGPQVSNLRMKLQKKDMQQVYQGGKESRVRDLREKLSGTLNPQPTSTDLPKPKPVSEIVKPVQKATRAEATVPDTKSVPAPASSKKQSKQKIGECLKKKVGHIVDFFDELGVQLCSSSTSGLNLLSIISPECSPVSVGFQLSMLFAKEIILAVQQDPARNVLLNESLDAESELSVDSLLQSLGLEKYSITFKAEEVDMTALVHMTDADLKALGIPMHAITVIQARLLELS</sequence>
<dbReference type="PROSITE" id="PS50105">
    <property type="entry name" value="SAM_DOMAIN"/>
    <property type="match status" value="1"/>
</dbReference>